<keyword evidence="3" id="KW-1185">Reference proteome</keyword>
<organism evidence="2 3">
    <name type="scientific">Petrolisthes manimaculis</name>
    <dbReference type="NCBI Taxonomy" id="1843537"/>
    <lineage>
        <taxon>Eukaryota</taxon>
        <taxon>Metazoa</taxon>
        <taxon>Ecdysozoa</taxon>
        <taxon>Arthropoda</taxon>
        <taxon>Crustacea</taxon>
        <taxon>Multicrustacea</taxon>
        <taxon>Malacostraca</taxon>
        <taxon>Eumalacostraca</taxon>
        <taxon>Eucarida</taxon>
        <taxon>Decapoda</taxon>
        <taxon>Pleocyemata</taxon>
        <taxon>Anomura</taxon>
        <taxon>Galatheoidea</taxon>
        <taxon>Porcellanidae</taxon>
        <taxon>Petrolisthes</taxon>
    </lineage>
</organism>
<dbReference type="Proteomes" id="UP001292094">
    <property type="component" value="Unassembled WGS sequence"/>
</dbReference>
<evidence type="ECO:0000313" key="2">
    <source>
        <dbReference type="EMBL" id="KAK4315730.1"/>
    </source>
</evidence>
<sequence length="121" mass="13956">MLLRIHALHRLLLQYLALPVLLLTFSGVCQTIVCVYFITIFSGEAQVARNITTFSTTFLYCFPLLFFPNIPVLLLNEMDEVKVLLQTLLHRHQEPNIKAQVSSFVVTYLIILLQFRSTENN</sequence>
<dbReference type="AlphaFoldDB" id="A0AAE1PY09"/>
<keyword evidence="1" id="KW-1133">Transmembrane helix</keyword>
<keyword evidence="1" id="KW-0812">Transmembrane</keyword>
<name>A0AAE1PY09_9EUCA</name>
<evidence type="ECO:0000313" key="3">
    <source>
        <dbReference type="Proteomes" id="UP001292094"/>
    </source>
</evidence>
<keyword evidence="1" id="KW-0472">Membrane</keyword>
<gene>
    <name evidence="2" type="ORF">Pmani_013059</name>
</gene>
<reference evidence="2" key="1">
    <citation type="submission" date="2023-11" db="EMBL/GenBank/DDBJ databases">
        <title>Genome assemblies of two species of porcelain crab, Petrolisthes cinctipes and Petrolisthes manimaculis (Anomura: Porcellanidae).</title>
        <authorList>
            <person name="Angst P."/>
        </authorList>
    </citation>
    <scope>NUCLEOTIDE SEQUENCE</scope>
    <source>
        <strain evidence="2">PB745_02</strain>
        <tissue evidence="2">Gill</tissue>
    </source>
</reference>
<protein>
    <submittedName>
        <fullName evidence="2">Uncharacterized protein</fullName>
    </submittedName>
</protein>
<feature type="transmembrane region" description="Helical" evidence="1">
    <location>
        <begin position="51"/>
        <end position="76"/>
    </location>
</feature>
<accession>A0AAE1PY09</accession>
<proteinExistence type="predicted"/>
<dbReference type="EMBL" id="JAWZYT010001084">
    <property type="protein sequence ID" value="KAK4315730.1"/>
    <property type="molecule type" value="Genomic_DNA"/>
</dbReference>
<feature type="transmembrane region" description="Helical" evidence="1">
    <location>
        <begin position="12"/>
        <end position="39"/>
    </location>
</feature>
<comment type="caution">
    <text evidence="2">The sequence shown here is derived from an EMBL/GenBank/DDBJ whole genome shotgun (WGS) entry which is preliminary data.</text>
</comment>
<evidence type="ECO:0000256" key="1">
    <source>
        <dbReference type="SAM" id="Phobius"/>
    </source>
</evidence>